<comment type="caution">
    <text evidence="2">The sequence shown here is derived from an EMBL/GenBank/DDBJ whole genome shotgun (WGS) entry which is preliminary data.</text>
</comment>
<keyword evidence="1" id="KW-0472">Membrane</keyword>
<evidence type="ECO:0000313" key="2">
    <source>
        <dbReference type="EMBL" id="MFB9990732.1"/>
    </source>
</evidence>
<organism evidence="2 3">
    <name type="scientific">Deinococcus oregonensis</name>
    <dbReference type="NCBI Taxonomy" id="1805970"/>
    <lineage>
        <taxon>Bacteria</taxon>
        <taxon>Thermotogati</taxon>
        <taxon>Deinococcota</taxon>
        <taxon>Deinococci</taxon>
        <taxon>Deinococcales</taxon>
        <taxon>Deinococcaceae</taxon>
        <taxon>Deinococcus</taxon>
    </lineage>
</organism>
<evidence type="ECO:0000256" key="1">
    <source>
        <dbReference type="SAM" id="Phobius"/>
    </source>
</evidence>
<keyword evidence="3" id="KW-1185">Reference proteome</keyword>
<proteinExistence type="predicted"/>
<dbReference type="Proteomes" id="UP001589733">
    <property type="component" value="Unassembled WGS sequence"/>
</dbReference>
<dbReference type="RefSeq" id="WP_380004943.1">
    <property type="nucleotide sequence ID" value="NZ_JBHLYR010000008.1"/>
</dbReference>
<feature type="transmembrane region" description="Helical" evidence="1">
    <location>
        <begin position="118"/>
        <end position="136"/>
    </location>
</feature>
<name>A0ABV6ATA5_9DEIO</name>
<protein>
    <recommendedName>
        <fullName evidence="4">Integral membrane protein</fullName>
    </recommendedName>
</protein>
<feature type="transmembrane region" description="Helical" evidence="1">
    <location>
        <begin position="24"/>
        <end position="46"/>
    </location>
</feature>
<gene>
    <name evidence="2" type="ORF">ACFFLM_01850</name>
</gene>
<feature type="transmembrane region" description="Helical" evidence="1">
    <location>
        <begin position="93"/>
        <end position="112"/>
    </location>
</feature>
<dbReference type="EMBL" id="JBHLYR010000008">
    <property type="protein sequence ID" value="MFB9990732.1"/>
    <property type="molecule type" value="Genomic_DNA"/>
</dbReference>
<sequence>MLKALAQDLSSGQGADLLRASRRAYALAFAVLAAPGVPLGALYLLTRPTPTPLAGLLGLVGVALLLACTALYLARRAARDPLLPPRRTALSAAMQAGTAPAVPFLIGCATFSQPVVTVGLWVLTAVLYAAAWRLIAGWMRPASSSPLPSSSVPPTNSVP</sequence>
<keyword evidence="1" id="KW-1133">Transmembrane helix</keyword>
<reference evidence="2 3" key="1">
    <citation type="submission" date="2024-09" db="EMBL/GenBank/DDBJ databases">
        <authorList>
            <person name="Sun Q."/>
            <person name="Mori K."/>
        </authorList>
    </citation>
    <scope>NUCLEOTIDE SEQUENCE [LARGE SCALE GENOMIC DNA]</scope>
    <source>
        <strain evidence="2 3">JCM 13503</strain>
    </source>
</reference>
<keyword evidence="1" id="KW-0812">Transmembrane</keyword>
<feature type="transmembrane region" description="Helical" evidence="1">
    <location>
        <begin position="52"/>
        <end position="73"/>
    </location>
</feature>
<accession>A0ABV6ATA5</accession>
<evidence type="ECO:0000313" key="3">
    <source>
        <dbReference type="Proteomes" id="UP001589733"/>
    </source>
</evidence>
<evidence type="ECO:0008006" key="4">
    <source>
        <dbReference type="Google" id="ProtNLM"/>
    </source>
</evidence>